<feature type="transmembrane region" description="Helical" evidence="2">
    <location>
        <begin position="181"/>
        <end position="202"/>
    </location>
</feature>
<evidence type="ECO:0000256" key="1">
    <source>
        <dbReference type="SAM" id="MobiDB-lite"/>
    </source>
</evidence>
<feature type="transmembrane region" description="Helical" evidence="2">
    <location>
        <begin position="148"/>
        <end position="169"/>
    </location>
</feature>
<protein>
    <submittedName>
        <fullName evidence="4">Uncharacterized protein</fullName>
    </submittedName>
</protein>
<name>A0A8X6JG22_TRICU</name>
<evidence type="ECO:0000256" key="2">
    <source>
        <dbReference type="SAM" id="Phobius"/>
    </source>
</evidence>
<keyword evidence="2" id="KW-0472">Membrane</keyword>
<feature type="region of interest" description="Disordered" evidence="1">
    <location>
        <begin position="32"/>
        <end position="62"/>
    </location>
</feature>
<keyword evidence="2" id="KW-1133">Transmembrane helix</keyword>
<dbReference type="OrthoDB" id="10417551at2759"/>
<dbReference type="AlphaFoldDB" id="A0A8X6JG22"/>
<dbReference type="EMBL" id="BMAO01009858">
    <property type="protein sequence ID" value="GFR33840.1"/>
    <property type="molecule type" value="Genomic_DNA"/>
</dbReference>
<keyword evidence="5" id="KW-1185">Reference proteome</keyword>
<reference evidence="4" key="1">
    <citation type="submission" date="2020-07" db="EMBL/GenBank/DDBJ databases">
        <title>Multicomponent nature underlies the extraordinary mechanical properties of spider dragline silk.</title>
        <authorList>
            <person name="Kono N."/>
            <person name="Nakamura H."/>
            <person name="Mori M."/>
            <person name="Yoshida Y."/>
            <person name="Ohtoshi R."/>
            <person name="Malay A.D."/>
            <person name="Moran D.A.P."/>
            <person name="Tomita M."/>
            <person name="Numata K."/>
            <person name="Arakawa K."/>
        </authorList>
    </citation>
    <scope>NUCLEOTIDE SEQUENCE</scope>
</reference>
<dbReference type="Proteomes" id="UP000887116">
    <property type="component" value="Unassembled WGS sequence"/>
</dbReference>
<gene>
    <name evidence="4" type="ORF">TNCT_528171</name>
</gene>
<proteinExistence type="predicted"/>
<keyword evidence="3" id="KW-0732">Signal</keyword>
<keyword evidence="2" id="KW-0812">Transmembrane</keyword>
<evidence type="ECO:0000256" key="3">
    <source>
        <dbReference type="SAM" id="SignalP"/>
    </source>
</evidence>
<comment type="caution">
    <text evidence="4">The sequence shown here is derived from an EMBL/GenBank/DDBJ whole genome shotgun (WGS) entry which is preliminary data.</text>
</comment>
<accession>A0A8X6JG22</accession>
<feature type="signal peptide" evidence="3">
    <location>
        <begin position="1"/>
        <end position="22"/>
    </location>
</feature>
<sequence>MHSFKLLHLTYLLITNFPFISSVVQPAEEKSWQEVPTATQDPKLDTAGFSPSGEYSSRDVTGYSAGSEYPTGNIGNNGNNYAGNIGNNGNNYAGNMHAGNEFGGNVHAGNEFGGDVHGNGAGFGGVSTVKAIRLQVRASATQAKDIQVIAMDFLVPVTVFLVIIMDFLVQTKDTLGMAMDLGPSEGLVVMVMVLEVVFRTLVGKNH</sequence>
<organism evidence="4 5">
    <name type="scientific">Trichonephila clavata</name>
    <name type="common">Joro spider</name>
    <name type="synonym">Nephila clavata</name>
    <dbReference type="NCBI Taxonomy" id="2740835"/>
    <lineage>
        <taxon>Eukaryota</taxon>
        <taxon>Metazoa</taxon>
        <taxon>Ecdysozoa</taxon>
        <taxon>Arthropoda</taxon>
        <taxon>Chelicerata</taxon>
        <taxon>Arachnida</taxon>
        <taxon>Araneae</taxon>
        <taxon>Araneomorphae</taxon>
        <taxon>Entelegynae</taxon>
        <taxon>Araneoidea</taxon>
        <taxon>Nephilidae</taxon>
        <taxon>Trichonephila</taxon>
    </lineage>
</organism>
<evidence type="ECO:0000313" key="5">
    <source>
        <dbReference type="Proteomes" id="UP000887116"/>
    </source>
</evidence>
<feature type="chain" id="PRO_5036462055" evidence="3">
    <location>
        <begin position="23"/>
        <end position="206"/>
    </location>
</feature>
<evidence type="ECO:0000313" key="4">
    <source>
        <dbReference type="EMBL" id="GFR33840.1"/>
    </source>
</evidence>